<evidence type="ECO:0000256" key="2">
    <source>
        <dbReference type="SAM" id="Phobius"/>
    </source>
</evidence>
<feature type="region of interest" description="Disordered" evidence="1">
    <location>
        <begin position="127"/>
        <end position="146"/>
    </location>
</feature>
<evidence type="ECO:0000256" key="1">
    <source>
        <dbReference type="SAM" id="MobiDB-lite"/>
    </source>
</evidence>
<dbReference type="PANTHER" id="PTHR35872">
    <property type="entry name" value="INTEGRAL MEMBRANE PROTEIN (AFU_ORTHOLOGUE AFUA_5G07110)"/>
    <property type="match status" value="1"/>
</dbReference>
<evidence type="ECO:0000313" key="4">
    <source>
        <dbReference type="Proteomes" id="UP000288725"/>
    </source>
</evidence>
<feature type="transmembrane region" description="Helical" evidence="2">
    <location>
        <begin position="392"/>
        <end position="410"/>
    </location>
</feature>
<dbReference type="Proteomes" id="UP000288725">
    <property type="component" value="Chromosome 1"/>
</dbReference>
<dbReference type="InterPro" id="IPR021369">
    <property type="entry name" value="DUF2985"/>
</dbReference>
<keyword evidence="2" id="KW-1133">Transmembrane helix</keyword>
<proteinExistence type="predicted"/>
<protein>
    <recommendedName>
        <fullName evidence="5">Alpha-L-rhamnosidase C</fullName>
    </recommendedName>
</protein>
<evidence type="ECO:0000313" key="3">
    <source>
        <dbReference type="EMBL" id="RXG43927.1"/>
    </source>
</evidence>
<reference evidence="3 4" key="1">
    <citation type="submission" date="2018-12" db="EMBL/GenBank/DDBJ databases">
        <title>Genome of Verticillium dahliae isolate Getta Getta.</title>
        <authorList>
            <person name="Gardiner D.M."/>
        </authorList>
    </citation>
    <scope>NUCLEOTIDE SEQUENCE [LARGE SCALE GENOMIC DNA]</scope>
    <source>
        <strain evidence="3 4">Getta Getta</strain>
    </source>
</reference>
<feature type="transmembrane region" description="Helical" evidence="2">
    <location>
        <begin position="262"/>
        <end position="285"/>
    </location>
</feature>
<dbReference type="EMBL" id="RSDZ01000098">
    <property type="protein sequence ID" value="RXG43927.1"/>
    <property type="molecule type" value="Genomic_DNA"/>
</dbReference>
<comment type="caution">
    <text evidence="3">The sequence shown here is derived from an EMBL/GenBank/DDBJ whole genome shotgun (WGS) entry which is preliminary data.</text>
</comment>
<feature type="region of interest" description="Disordered" evidence="1">
    <location>
        <begin position="1"/>
        <end position="46"/>
    </location>
</feature>
<feature type="transmembrane region" description="Helical" evidence="2">
    <location>
        <begin position="214"/>
        <end position="242"/>
    </location>
</feature>
<evidence type="ECO:0008006" key="5">
    <source>
        <dbReference type="Google" id="ProtNLM"/>
    </source>
</evidence>
<dbReference type="AlphaFoldDB" id="A0A444RS25"/>
<feature type="region of interest" description="Disordered" evidence="1">
    <location>
        <begin position="162"/>
        <end position="195"/>
    </location>
</feature>
<keyword evidence="2" id="KW-0472">Membrane</keyword>
<keyword evidence="2" id="KW-0812">Transmembrane</keyword>
<accession>A0A444RS25</accession>
<feature type="transmembrane region" description="Helical" evidence="2">
    <location>
        <begin position="356"/>
        <end position="380"/>
    </location>
</feature>
<gene>
    <name evidence="3" type="ORF">VDGE_09884</name>
</gene>
<feature type="compositionally biased region" description="Low complexity" evidence="1">
    <location>
        <begin position="31"/>
        <end position="45"/>
    </location>
</feature>
<sequence>MAEPAAFSPVRRPTTDSTSAGRPGPPERSATGTGTIGTIGTTSTSNRSLVGRVRGASISLINANPQLGMWQATGTAIAQAPNLTELRDPELGGDHIAFNAQGHSTRVAREEPDGELALVSSWVTRRQSGFGPGQQETSPEPIPEVDPMDTRPNDVTAAHGVLDAPEDITNTQGALEPPRQDLKRRKSLHEMRTTQEKAKWGPTIMNGLKAFWKFFITPSGFLITIYGLNIVAWGAMLFFLLLKAAPAMNHPSADADNSPRKIWLEISSQILNALFCVTGFGLAPWRFRDLYYYIRAVNFKKQTAMRKLANQNKSWFRPPAWAAGDGGDGIVVDEDSSEIASTFTGKRAPPTPLWKLGFTIWMMVLNTFLQAVLCGFMWGYNRFDRPSWATGTFIALGCGVAMAAGLMSWWEGRKVKKIEGPEVQVVQEVQEVRQVEQV</sequence>
<dbReference type="PANTHER" id="PTHR35872:SF1">
    <property type="entry name" value="ALPHA-L-RHAMNOSIDASE C"/>
    <property type="match status" value="1"/>
</dbReference>
<dbReference type="Pfam" id="PF11204">
    <property type="entry name" value="DUF2985"/>
    <property type="match status" value="1"/>
</dbReference>
<organism evidence="3 4">
    <name type="scientific">Verticillium dahliae</name>
    <name type="common">Verticillium wilt</name>
    <dbReference type="NCBI Taxonomy" id="27337"/>
    <lineage>
        <taxon>Eukaryota</taxon>
        <taxon>Fungi</taxon>
        <taxon>Dikarya</taxon>
        <taxon>Ascomycota</taxon>
        <taxon>Pezizomycotina</taxon>
        <taxon>Sordariomycetes</taxon>
        <taxon>Hypocreomycetidae</taxon>
        <taxon>Glomerellales</taxon>
        <taxon>Plectosphaerellaceae</taxon>
        <taxon>Verticillium</taxon>
    </lineage>
</organism>
<name>A0A444RS25_VERDA</name>